<reference evidence="2" key="1">
    <citation type="submission" date="2023-02" db="EMBL/GenBank/DDBJ databases">
        <title>Genome of toxic invasive species Heracleum sosnowskyi carries increased number of genes despite the absence of recent whole-genome duplications.</title>
        <authorList>
            <person name="Schelkunov M."/>
            <person name="Shtratnikova V."/>
            <person name="Makarenko M."/>
            <person name="Klepikova A."/>
            <person name="Omelchenko D."/>
            <person name="Novikova G."/>
            <person name="Obukhova E."/>
            <person name="Bogdanov V."/>
            <person name="Penin A."/>
            <person name="Logacheva M."/>
        </authorList>
    </citation>
    <scope>NUCLEOTIDE SEQUENCE</scope>
    <source>
        <strain evidence="2">Hsosn_3</strain>
        <tissue evidence="2">Leaf</tissue>
    </source>
</reference>
<feature type="compositionally biased region" description="Polar residues" evidence="1">
    <location>
        <begin position="18"/>
        <end position="33"/>
    </location>
</feature>
<feature type="region of interest" description="Disordered" evidence="1">
    <location>
        <begin position="1"/>
        <end position="33"/>
    </location>
</feature>
<dbReference type="AlphaFoldDB" id="A0AAD8M5L9"/>
<proteinExistence type="predicted"/>
<keyword evidence="3" id="KW-1185">Reference proteome</keyword>
<evidence type="ECO:0000313" key="2">
    <source>
        <dbReference type="EMBL" id="KAK1361636.1"/>
    </source>
</evidence>
<sequence length="218" mass="24522">MGTGTYSENHHQHHHKNLYNQRNGNPAASSSSTNKTFLPILCRISVKDTIAQHPRTICPKKDDPSSPRVSCMGQVKHHHHHHHLTPLSSTTSTIKHHHRIVSEKPRKSTKCNQPILIDQRRRQLCTKFVTHNKNNVHDNNSSGAVVPVLNMAELDPPLPVIKRLPQPCHGDSEPVSLWKRRSRGDGLANIQIPTFQCTYSTRKPVQPSAVNLSLVVHV</sequence>
<gene>
    <name evidence="2" type="ORF">POM88_046110</name>
</gene>
<accession>A0AAD8M5L9</accession>
<organism evidence="2 3">
    <name type="scientific">Heracleum sosnowskyi</name>
    <dbReference type="NCBI Taxonomy" id="360622"/>
    <lineage>
        <taxon>Eukaryota</taxon>
        <taxon>Viridiplantae</taxon>
        <taxon>Streptophyta</taxon>
        <taxon>Embryophyta</taxon>
        <taxon>Tracheophyta</taxon>
        <taxon>Spermatophyta</taxon>
        <taxon>Magnoliopsida</taxon>
        <taxon>eudicotyledons</taxon>
        <taxon>Gunneridae</taxon>
        <taxon>Pentapetalae</taxon>
        <taxon>asterids</taxon>
        <taxon>campanulids</taxon>
        <taxon>Apiales</taxon>
        <taxon>Apiaceae</taxon>
        <taxon>Apioideae</taxon>
        <taxon>apioid superclade</taxon>
        <taxon>Tordylieae</taxon>
        <taxon>Tordyliinae</taxon>
        <taxon>Heracleum</taxon>
    </lineage>
</organism>
<comment type="caution">
    <text evidence="2">The sequence shown here is derived from an EMBL/GenBank/DDBJ whole genome shotgun (WGS) entry which is preliminary data.</text>
</comment>
<reference evidence="2" key="2">
    <citation type="submission" date="2023-05" db="EMBL/GenBank/DDBJ databases">
        <authorList>
            <person name="Schelkunov M.I."/>
        </authorList>
    </citation>
    <scope>NUCLEOTIDE SEQUENCE</scope>
    <source>
        <strain evidence="2">Hsosn_3</strain>
        <tissue evidence="2">Leaf</tissue>
    </source>
</reference>
<evidence type="ECO:0000256" key="1">
    <source>
        <dbReference type="SAM" id="MobiDB-lite"/>
    </source>
</evidence>
<feature type="region of interest" description="Disordered" evidence="1">
    <location>
        <begin position="55"/>
        <end position="94"/>
    </location>
</feature>
<feature type="compositionally biased region" description="Basic residues" evidence="1">
    <location>
        <begin position="75"/>
        <end position="84"/>
    </location>
</feature>
<dbReference type="PANTHER" id="PTHR36323:SF1">
    <property type="entry name" value="MYOTUBULARIN-LIKE PROTEIN"/>
    <property type="match status" value="1"/>
</dbReference>
<protein>
    <submittedName>
        <fullName evidence="2">Uncharacterized protein</fullName>
    </submittedName>
</protein>
<dbReference type="PANTHER" id="PTHR36323">
    <property type="entry name" value="MYOTUBULARIN-LIKE PROTEIN"/>
    <property type="match status" value="1"/>
</dbReference>
<dbReference type="EMBL" id="JAUIZM010000010">
    <property type="protein sequence ID" value="KAK1361636.1"/>
    <property type="molecule type" value="Genomic_DNA"/>
</dbReference>
<name>A0AAD8M5L9_9APIA</name>
<dbReference type="Proteomes" id="UP001237642">
    <property type="component" value="Unassembled WGS sequence"/>
</dbReference>
<evidence type="ECO:0000313" key="3">
    <source>
        <dbReference type="Proteomes" id="UP001237642"/>
    </source>
</evidence>